<dbReference type="eggNOG" id="ENOG502ZG51">
    <property type="taxonomic scope" value="Bacteria"/>
</dbReference>
<dbReference type="Gene3D" id="3.30.700.10">
    <property type="entry name" value="Glycoprotein, Type 4 Pilin"/>
    <property type="match status" value="1"/>
</dbReference>
<feature type="transmembrane region" description="Helical" evidence="1">
    <location>
        <begin position="20"/>
        <end position="44"/>
    </location>
</feature>
<keyword evidence="1" id="KW-1133">Transmembrane helix</keyword>
<protein>
    <recommendedName>
        <fullName evidence="4">Prepilin-type N-terminal cleavage/methylation domain-containing protein</fullName>
    </recommendedName>
</protein>
<dbReference type="STRING" id="483218.BACPEC_01515"/>
<evidence type="ECO:0000313" key="2">
    <source>
        <dbReference type="EMBL" id="EEC57027.1"/>
    </source>
</evidence>
<keyword evidence="3" id="KW-1185">Reference proteome</keyword>
<keyword evidence="1" id="KW-0472">Membrane</keyword>
<proteinExistence type="predicted"/>
<keyword evidence="1" id="KW-0812">Transmembrane</keyword>
<reference evidence="2 3" key="2">
    <citation type="submission" date="2008-11" db="EMBL/GenBank/DDBJ databases">
        <authorList>
            <person name="Fulton L."/>
            <person name="Clifton S."/>
            <person name="Fulton B."/>
            <person name="Xu J."/>
            <person name="Minx P."/>
            <person name="Pepin K.H."/>
            <person name="Johnson M."/>
            <person name="Bhonagiri V."/>
            <person name="Nash W.E."/>
            <person name="Mardis E.R."/>
            <person name="Wilson R.K."/>
        </authorList>
    </citation>
    <scope>NUCLEOTIDE SEQUENCE [LARGE SCALE GENOMIC DNA]</scope>
    <source>
        <strain evidence="2 3">ATCC 43243</strain>
    </source>
</reference>
<evidence type="ECO:0000313" key="3">
    <source>
        <dbReference type="Proteomes" id="UP000003136"/>
    </source>
</evidence>
<dbReference type="SUPFAM" id="SSF54523">
    <property type="entry name" value="Pili subunits"/>
    <property type="match status" value="1"/>
</dbReference>
<accession>B7ATP3</accession>
<evidence type="ECO:0008006" key="4">
    <source>
        <dbReference type="Google" id="ProtNLM"/>
    </source>
</evidence>
<dbReference type="Proteomes" id="UP000003136">
    <property type="component" value="Unassembled WGS sequence"/>
</dbReference>
<gene>
    <name evidence="2" type="ORF">BACPEC_01515</name>
</gene>
<sequence>MTCRKSKGKLRDNNKGVTFIELVVVVAILAIMAASATYGITMLVSADAKKASKNLYQAVSELRNDTLSQTGEWWGELKRTSGNGQYTFTIYRRDTDGNVVEKDKQQLGSKLTISVTGNGTTTVTDTDSVLVYFKPGSGTVDKVVSGVTNASMLDSTSIKFTFNIASNNGLTYKLILWTNTGKIATE</sequence>
<dbReference type="NCBIfam" id="TIGR02532">
    <property type="entry name" value="IV_pilin_GFxxxE"/>
    <property type="match status" value="1"/>
</dbReference>
<organism evidence="2 3">
    <name type="scientific">[Bacteroides] pectinophilus ATCC 43243</name>
    <dbReference type="NCBI Taxonomy" id="483218"/>
    <lineage>
        <taxon>Bacteria</taxon>
        <taxon>Bacillati</taxon>
        <taxon>Bacillota</taxon>
        <taxon>Clostridia</taxon>
        <taxon>Eubacteriales</taxon>
    </lineage>
</organism>
<evidence type="ECO:0000256" key="1">
    <source>
        <dbReference type="SAM" id="Phobius"/>
    </source>
</evidence>
<dbReference type="InterPro" id="IPR045584">
    <property type="entry name" value="Pilin-like"/>
</dbReference>
<name>B7ATP3_9FIRM</name>
<dbReference type="AlphaFoldDB" id="B7ATP3"/>
<dbReference type="InterPro" id="IPR012902">
    <property type="entry name" value="N_methyl_site"/>
</dbReference>
<dbReference type="Pfam" id="PF07963">
    <property type="entry name" value="N_methyl"/>
    <property type="match status" value="1"/>
</dbReference>
<dbReference type="EMBL" id="ABVQ01000036">
    <property type="protein sequence ID" value="EEC57027.1"/>
    <property type="molecule type" value="Genomic_DNA"/>
</dbReference>
<comment type="caution">
    <text evidence="2">The sequence shown here is derived from an EMBL/GenBank/DDBJ whole genome shotgun (WGS) entry which is preliminary data.</text>
</comment>
<dbReference type="HOGENOM" id="CLU_1451746_0_0_9"/>
<reference evidence="2 3" key="1">
    <citation type="submission" date="2008-11" db="EMBL/GenBank/DDBJ databases">
        <title>Draft genome sequence of Bacteroides pectinophilus (ATCC 43243).</title>
        <authorList>
            <person name="Sudarsanam P."/>
            <person name="Ley R."/>
            <person name="Guruge J."/>
            <person name="Turnbaugh P.J."/>
            <person name="Mahowald M."/>
            <person name="Liep D."/>
            <person name="Gordon J."/>
        </authorList>
    </citation>
    <scope>NUCLEOTIDE SEQUENCE [LARGE SCALE GENOMIC DNA]</scope>
    <source>
        <strain evidence="2 3">ATCC 43243</strain>
    </source>
</reference>